<organism evidence="1 2">
    <name type="scientific">Pseudomonas syringae pv. actinidiae</name>
    <dbReference type="NCBI Taxonomy" id="103796"/>
    <lineage>
        <taxon>Bacteria</taxon>
        <taxon>Pseudomonadati</taxon>
        <taxon>Pseudomonadota</taxon>
        <taxon>Gammaproteobacteria</taxon>
        <taxon>Pseudomonadales</taxon>
        <taxon>Pseudomonadaceae</taxon>
        <taxon>Pseudomonas</taxon>
        <taxon>Pseudomonas syringae</taxon>
    </lineage>
</organism>
<gene>
    <name evidence="1" type="ORF">ALP83_200039</name>
</gene>
<evidence type="ECO:0000313" key="2">
    <source>
        <dbReference type="Proteomes" id="UP000281806"/>
    </source>
</evidence>
<name>A0A7Z6UF33_PSESF</name>
<accession>A0A7Z6UF33</accession>
<comment type="caution">
    <text evidence="1">The sequence shown here is derived from an EMBL/GenBank/DDBJ whole genome shotgun (WGS) entry which is preliminary data.</text>
</comment>
<dbReference type="Proteomes" id="UP000281806">
    <property type="component" value="Unassembled WGS sequence"/>
</dbReference>
<dbReference type="AlphaFoldDB" id="A0A7Z6UF33"/>
<sequence length="69" mass="7842">MEIINSSRNFANVSFNRDELLVLNSALNEICNGLDMFEFETRIGADREFVASLLRKIGLLLDNMDCQSN</sequence>
<evidence type="ECO:0000313" key="1">
    <source>
        <dbReference type="EMBL" id="RMR54451.1"/>
    </source>
</evidence>
<reference evidence="1 2" key="1">
    <citation type="submission" date="2018-08" db="EMBL/GenBank/DDBJ databases">
        <title>Recombination of ecologically and evolutionarily significant loci maintains genetic cohesion in the Pseudomonas syringae species complex.</title>
        <authorList>
            <person name="Dillon M."/>
            <person name="Thakur S."/>
            <person name="Almeida R.N.D."/>
            <person name="Weir B.S."/>
            <person name="Guttman D.S."/>
        </authorList>
    </citation>
    <scope>NUCLEOTIDE SEQUENCE [LARGE SCALE GENOMIC DNA]</scope>
    <source>
        <strain evidence="1 2">ICMP 19198</strain>
    </source>
</reference>
<dbReference type="EMBL" id="RBRZ01000101">
    <property type="protein sequence ID" value="RMR54451.1"/>
    <property type="molecule type" value="Genomic_DNA"/>
</dbReference>
<protein>
    <submittedName>
        <fullName evidence="1">Uncharacterized protein</fullName>
    </submittedName>
</protein>
<proteinExistence type="predicted"/>